<evidence type="ECO:0000256" key="4">
    <source>
        <dbReference type="ARBA" id="ARBA00022989"/>
    </source>
</evidence>
<dbReference type="InterPro" id="IPR051204">
    <property type="entry name" value="ABC_transp_perm/SBD"/>
</dbReference>
<reference evidence="8 9" key="1">
    <citation type="submission" date="2024-04" db="EMBL/GenBank/DDBJ databases">
        <title>Isolation of an actinomycete strain from pig manure.</title>
        <authorList>
            <person name="Gong T."/>
            <person name="Yu Z."/>
            <person name="An M."/>
            <person name="Wei C."/>
            <person name="Yang W."/>
            <person name="Liu L."/>
        </authorList>
    </citation>
    <scope>NUCLEOTIDE SEQUENCE [LARGE SCALE GENOMIC DNA]</scope>
    <source>
        <strain evidence="8 9">ZF39</strain>
    </source>
</reference>
<comment type="similarity">
    <text evidence="6">Belongs to the binding-protein-dependent transport system permease family.</text>
</comment>
<keyword evidence="5 6" id="KW-0472">Membrane</keyword>
<feature type="transmembrane region" description="Helical" evidence="6">
    <location>
        <begin position="185"/>
        <end position="216"/>
    </location>
</feature>
<keyword evidence="3 6" id="KW-0812">Transmembrane</keyword>
<dbReference type="Gene3D" id="1.10.3720.10">
    <property type="entry name" value="MetI-like"/>
    <property type="match status" value="1"/>
</dbReference>
<dbReference type="InterPro" id="IPR000515">
    <property type="entry name" value="MetI-like"/>
</dbReference>
<keyword evidence="4 6" id="KW-1133">Transmembrane helix</keyword>
<dbReference type="InterPro" id="IPR035906">
    <property type="entry name" value="MetI-like_sf"/>
</dbReference>
<name>A0ABZ3FIN9_9ACTN</name>
<dbReference type="Pfam" id="PF00528">
    <property type="entry name" value="BPD_transp_1"/>
    <property type="match status" value="1"/>
</dbReference>
<dbReference type="PANTHER" id="PTHR30177:SF4">
    <property type="entry name" value="OSMOPROTECTANT IMPORT PERMEASE PROTEIN OSMW"/>
    <property type="match status" value="1"/>
</dbReference>
<dbReference type="Proteomes" id="UP001442841">
    <property type="component" value="Chromosome"/>
</dbReference>
<organism evidence="8 9">
    <name type="scientific">Ammonicoccus fulvus</name>
    <dbReference type="NCBI Taxonomy" id="3138240"/>
    <lineage>
        <taxon>Bacteria</taxon>
        <taxon>Bacillati</taxon>
        <taxon>Actinomycetota</taxon>
        <taxon>Actinomycetes</taxon>
        <taxon>Propionibacteriales</taxon>
        <taxon>Propionibacteriaceae</taxon>
        <taxon>Ammonicoccus</taxon>
    </lineage>
</organism>
<dbReference type="EMBL" id="CP154795">
    <property type="protein sequence ID" value="XAN05893.1"/>
    <property type="molecule type" value="Genomic_DNA"/>
</dbReference>
<evidence type="ECO:0000259" key="7">
    <source>
        <dbReference type="PROSITE" id="PS50928"/>
    </source>
</evidence>
<dbReference type="PROSITE" id="PS50928">
    <property type="entry name" value="ABC_TM1"/>
    <property type="match status" value="1"/>
</dbReference>
<feature type="transmembrane region" description="Helical" evidence="6">
    <location>
        <begin position="138"/>
        <end position="165"/>
    </location>
</feature>
<dbReference type="PANTHER" id="PTHR30177">
    <property type="entry name" value="GLYCINE BETAINE/L-PROLINE TRANSPORT SYSTEM PERMEASE PROTEIN PROW"/>
    <property type="match status" value="1"/>
</dbReference>
<proteinExistence type="inferred from homology"/>
<evidence type="ECO:0000256" key="3">
    <source>
        <dbReference type="ARBA" id="ARBA00022692"/>
    </source>
</evidence>
<evidence type="ECO:0000256" key="1">
    <source>
        <dbReference type="ARBA" id="ARBA00004141"/>
    </source>
</evidence>
<keyword evidence="2 6" id="KW-0813">Transport</keyword>
<accession>A0ABZ3FIN9</accession>
<dbReference type="SUPFAM" id="SSF161098">
    <property type="entry name" value="MetI-like"/>
    <property type="match status" value="1"/>
</dbReference>
<evidence type="ECO:0000256" key="5">
    <source>
        <dbReference type="ARBA" id="ARBA00023136"/>
    </source>
</evidence>
<evidence type="ECO:0000313" key="8">
    <source>
        <dbReference type="EMBL" id="XAN05893.1"/>
    </source>
</evidence>
<comment type="subcellular location">
    <subcellularLocation>
        <location evidence="6">Cell membrane</location>
        <topology evidence="6">Multi-pass membrane protein</topology>
    </subcellularLocation>
    <subcellularLocation>
        <location evidence="1">Membrane</location>
        <topology evidence="1">Multi-pass membrane protein</topology>
    </subcellularLocation>
</comment>
<feature type="transmembrane region" description="Helical" evidence="6">
    <location>
        <begin position="53"/>
        <end position="77"/>
    </location>
</feature>
<evidence type="ECO:0000256" key="2">
    <source>
        <dbReference type="ARBA" id="ARBA00022448"/>
    </source>
</evidence>
<feature type="domain" description="ABC transmembrane type-1" evidence="7">
    <location>
        <begin position="21"/>
        <end position="204"/>
    </location>
</feature>
<dbReference type="CDD" id="cd06261">
    <property type="entry name" value="TM_PBP2"/>
    <property type="match status" value="1"/>
</dbReference>
<keyword evidence="9" id="KW-1185">Reference proteome</keyword>
<dbReference type="RefSeq" id="WP_425307327.1">
    <property type="nucleotide sequence ID" value="NZ_CP154795.1"/>
</dbReference>
<gene>
    <name evidence="8" type="ORF">AADG42_00740</name>
</gene>
<protein>
    <submittedName>
        <fullName evidence="8">ABC transporter permease subunit</fullName>
    </submittedName>
</protein>
<evidence type="ECO:0000256" key="6">
    <source>
        <dbReference type="RuleBase" id="RU363032"/>
    </source>
</evidence>
<evidence type="ECO:0000313" key="9">
    <source>
        <dbReference type="Proteomes" id="UP001442841"/>
    </source>
</evidence>
<feature type="transmembrane region" description="Helical" evidence="6">
    <location>
        <begin position="25"/>
        <end position="46"/>
    </location>
</feature>
<sequence>MNEFLDFDWIRRNTGVIADLTVQHLLWSLIAVAVGLALALPIGYLVHRTGRAAGFLLAVAGLLYAIPSIALFVAMPLVLGSKILDPINVIGALTVYTFALLVRSVSDGFADVDPQVRQSAVAVGYGPIRRVLGVEFPLALPVIFSGLRVATVSTISLVAVGAVIGNGALGQLFDRGFQSGFATPIIVGIVVILVMALLADGLILLIQGIMLPWFGLGPRSGGRGRLRRLVGAPR</sequence>